<gene>
    <name evidence="6" type="ORF">METSCH_E06250</name>
</gene>
<feature type="compositionally biased region" description="Pro residues" evidence="2">
    <location>
        <begin position="756"/>
        <end position="767"/>
    </location>
</feature>
<dbReference type="GO" id="GO:0007264">
    <property type="term" value="P:small GTPase-mediated signal transduction"/>
    <property type="evidence" value="ECO:0007669"/>
    <property type="project" value="TreeGrafter"/>
</dbReference>
<feature type="region of interest" description="Disordered" evidence="2">
    <location>
        <begin position="687"/>
        <end position="715"/>
    </location>
</feature>
<feature type="compositionally biased region" description="Polar residues" evidence="2">
    <location>
        <begin position="696"/>
        <end position="715"/>
    </location>
</feature>
<dbReference type="Pfam" id="PF00620">
    <property type="entry name" value="RhoGAP"/>
    <property type="match status" value="1"/>
</dbReference>
<dbReference type="Proteomes" id="UP000292447">
    <property type="component" value="Chromosome V"/>
</dbReference>
<dbReference type="PROSITE" id="PS50186">
    <property type="entry name" value="DEP"/>
    <property type="match status" value="1"/>
</dbReference>
<dbReference type="InterPro" id="IPR031160">
    <property type="entry name" value="F_BAR_dom"/>
</dbReference>
<dbReference type="GO" id="GO:0005737">
    <property type="term" value="C:cytoplasm"/>
    <property type="evidence" value="ECO:0007669"/>
    <property type="project" value="TreeGrafter"/>
</dbReference>
<dbReference type="InterPro" id="IPR008936">
    <property type="entry name" value="Rho_GTPase_activation_prot"/>
</dbReference>
<dbReference type="SMART" id="SM00049">
    <property type="entry name" value="DEP"/>
    <property type="match status" value="1"/>
</dbReference>
<evidence type="ECO:0000259" key="3">
    <source>
        <dbReference type="PROSITE" id="PS50186"/>
    </source>
</evidence>
<dbReference type="PROSITE" id="PS50238">
    <property type="entry name" value="RHOGAP"/>
    <property type="match status" value="1"/>
</dbReference>
<dbReference type="PROSITE" id="PS51741">
    <property type="entry name" value="F_BAR"/>
    <property type="match status" value="1"/>
</dbReference>
<dbReference type="GO" id="GO:0005096">
    <property type="term" value="F:GTPase activator activity"/>
    <property type="evidence" value="ECO:0007669"/>
    <property type="project" value="TreeGrafter"/>
</dbReference>
<dbReference type="STRING" id="2163413.A0A4P6XV26"/>
<evidence type="ECO:0000259" key="4">
    <source>
        <dbReference type="PROSITE" id="PS50238"/>
    </source>
</evidence>
<dbReference type="SUPFAM" id="SSF46785">
    <property type="entry name" value="Winged helix' DNA-binding domain"/>
    <property type="match status" value="1"/>
</dbReference>
<dbReference type="SMART" id="SM00324">
    <property type="entry name" value="RhoGAP"/>
    <property type="match status" value="1"/>
</dbReference>
<dbReference type="InterPro" id="IPR001060">
    <property type="entry name" value="FCH_dom"/>
</dbReference>
<feature type="domain" description="DEP" evidence="3">
    <location>
        <begin position="209"/>
        <end position="289"/>
    </location>
</feature>
<dbReference type="InterPro" id="IPR000198">
    <property type="entry name" value="RhoGAP_dom"/>
</dbReference>
<dbReference type="SUPFAM" id="SSF48350">
    <property type="entry name" value="GTPase activation domain, GAP"/>
    <property type="match status" value="1"/>
</dbReference>
<evidence type="ECO:0000256" key="1">
    <source>
        <dbReference type="PROSITE-ProRule" id="PRU01077"/>
    </source>
</evidence>
<keyword evidence="7" id="KW-1185">Reference proteome</keyword>
<feature type="compositionally biased region" description="Low complexity" evidence="2">
    <location>
        <begin position="725"/>
        <end position="737"/>
    </location>
</feature>
<reference evidence="7" key="1">
    <citation type="submission" date="2019-03" db="EMBL/GenBank/DDBJ databases">
        <title>Snf2 controls pulcherriminic acid biosynthesis and connects pigmentation and antifungal activity of the yeast Metschnikowia pulcherrima.</title>
        <authorList>
            <person name="Gore-Lloyd D."/>
            <person name="Sumann I."/>
            <person name="Brachmann A.O."/>
            <person name="Schneeberger K."/>
            <person name="Ortiz-Merino R.A."/>
            <person name="Moreno-Beltran M."/>
            <person name="Schlaefli M."/>
            <person name="Kirner P."/>
            <person name="Santos Kron A."/>
            <person name="Wolfe K.H."/>
            <person name="Piel J."/>
            <person name="Ahrens C.H."/>
            <person name="Henk D."/>
            <person name="Freimoser F.M."/>
        </authorList>
    </citation>
    <scope>NUCLEOTIDE SEQUENCE [LARGE SCALE GENOMIC DNA]</scope>
    <source>
        <strain evidence="7">APC 1.2</strain>
    </source>
</reference>
<dbReference type="Pfam" id="PF00610">
    <property type="entry name" value="DEP"/>
    <property type="match status" value="1"/>
</dbReference>
<sequence>MSFADLFWTADYHLGHEALFDELYEGVKENDDFVALFTKRMDAEFRYGQELENGPTSSKLLSKRHANDDYVSTIKNAFGEIGHNFTRQGAYHTEIAQNIQELVLQPFTKWCKEHEQRIGFSEQVIAEKYKQYSASRAHLEKIQKKYFNKCRLVEDFKTHYTEEELDALDVLQESVDAAGSAEDSLADVTYTFGGFSYEYALAQKLLAEMVTQIEISPHKVPILGTYNNVSTGSAIAQWLLDNMPEMRGSVAKAESFGQDLIANGFLRAIGSMANKNFINSAQFHYQWKPAVFELAKVSELELAKKSGLDVAANRGNQFSTYIEDMKQAIGVAAVDYNDKSQYRKLVKEVDLLDAQYYESAKILDLARCEFEETVMDHLAFMQKCELDRLRAVKKATFDFIAAFSNKISALKQSCDKLLLVEETIHPAGDLKFLIENYATGKFLPHVTLYDNYYHLNIRQTFGVDLNVKARLDKKAVPLIVQAVLSYLDSLYPELDNDEERVGLWTKPVHLAKVHQLRQELNEQTELLAIQGVLAAHDPLTVTNVLKLYFMELPDLIVSHTFFDLIKTLYLSYPPGTTAETSADKSRVTGLQNTLMELPVCNLATLDALLTHLNRLVQIISSKNAELSESLRARLSREFGALVLRPKTGAAEMEGKSVHAFNTATEALQQNFIADLFAHKETIFGELRRRNSKKPLRTNSAKSAQAPQKSKLSNSKIRLELKLKSAVKNASSSSNASNDHSAMRNEPVKKEVDADLPPIPRPTTPPLTPSKTPGSSGGSALKRSTSPNKKKLNAYLEKRSDSTALSRLRPSEGTYSSNTSDDESKSRGAEQSENMRGLKHNSQRESSPSPKERKTQADVIVVD</sequence>
<dbReference type="InterPro" id="IPR036388">
    <property type="entry name" value="WH-like_DNA-bd_sf"/>
</dbReference>
<evidence type="ECO:0000313" key="7">
    <source>
        <dbReference type="Proteomes" id="UP000292447"/>
    </source>
</evidence>
<dbReference type="EMBL" id="CP034460">
    <property type="protein sequence ID" value="QBM90376.1"/>
    <property type="molecule type" value="Genomic_DNA"/>
</dbReference>
<protein>
    <recommendedName>
        <fullName evidence="8">Rho-GTPase-activating protein RGD2</fullName>
    </recommendedName>
</protein>
<organism evidence="6 7">
    <name type="scientific">Metschnikowia aff. pulcherrima</name>
    <dbReference type="NCBI Taxonomy" id="2163413"/>
    <lineage>
        <taxon>Eukaryota</taxon>
        <taxon>Fungi</taxon>
        <taxon>Dikarya</taxon>
        <taxon>Ascomycota</taxon>
        <taxon>Saccharomycotina</taxon>
        <taxon>Pichiomycetes</taxon>
        <taxon>Metschnikowiaceae</taxon>
        <taxon>Metschnikowia</taxon>
    </lineage>
</organism>
<dbReference type="PANTHER" id="PTHR23065:SF17">
    <property type="entry name" value="RHO-GTPASE-ACTIVATING PROTEIN RGD2"/>
    <property type="match status" value="1"/>
</dbReference>
<accession>A0A4P6XV26</accession>
<dbReference type="InterPro" id="IPR027267">
    <property type="entry name" value="AH/BAR_dom_sf"/>
</dbReference>
<feature type="region of interest" description="Disordered" evidence="2">
    <location>
        <begin position="749"/>
        <end position="862"/>
    </location>
</feature>
<dbReference type="InterPro" id="IPR000591">
    <property type="entry name" value="DEP_dom"/>
</dbReference>
<dbReference type="GO" id="GO:0007010">
    <property type="term" value="P:cytoskeleton organization"/>
    <property type="evidence" value="ECO:0007669"/>
    <property type="project" value="TreeGrafter"/>
</dbReference>
<proteinExistence type="predicted"/>
<dbReference type="SUPFAM" id="SSF103657">
    <property type="entry name" value="BAR/IMD domain-like"/>
    <property type="match status" value="1"/>
</dbReference>
<dbReference type="Pfam" id="PF00611">
    <property type="entry name" value="FCH"/>
    <property type="match status" value="1"/>
</dbReference>
<feature type="domain" description="Rho-GAP" evidence="4">
    <location>
        <begin position="463"/>
        <end position="683"/>
    </location>
</feature>
<dbReference type="PANTHER" id="PTHR23065">
    <property type="entry name" value="PROLINE-SERINE-THREONINE PHOSPHATASE INTERACTING PROTEIN 1"/>
    <property type="match status" value="1"/>
</dbReference>
<dbReference type="Gene3D" id="1.20.1270.60">
    <property type="entry name" value="Arfaptin homology (AH) domain/BAR domain"/>
    <property type="match status" value="2"/>
</dbReference>
<feature type="domain" description="F-BAR" evidence="5">
    <location>
        <begin position="1"/>
        <end position="429"/>
    </location>
</feature>
<evidence type="ECO:0000313" key="6">
    <source>
        <dbReference type="EMBL" id="QBM90376.1"/>
    </source>
</evidence>
<evidence type="ECO:0000259" key="5">
    <source>
        <dbReference type="PROSITE" id="PS51741"/>
    </source>
</evidence>
<dbReference type="InterPro" id="IPR036390">
    <property type="entry name" value="WH_DNA-bd_sf"/>
</dbReference>
<name>A0A4P6XV26_9ASCO</name>
<evidence type="ECO:0008006" key="8">
    <source>
        <dbReference type="Google" id="ProtNLM"/>
    </source>
</evidence>
<dbReference type="Gene3D" id="1.10.555.10">
    <property type="entry name" value="Rho GTPase activation protein"/>
    <property type="match status" value="1"/>
</dbReference>
<dbReference type="SMART" id="SM00055">
    <property type="entry name" value="FCH"/>
    <property type="match status" value="1"/>
</dbReference>
<dbReference type="GO" id="GO:0000935">
    <property type="term" value="C:division septum"/>
    <property type="evidence" value="ECO:0007669"/>
    <property type="project" value="TreeGrafter"/>
</dbReference>
<evidence type="ECO:0000256" key="2">
    <source>
        <dbReference type="SAM" id="MobiDB-lite"/>
    </source>
</evidence>
<dbReference type="GO" id="GO:0005886">
    <property type="term" value="C:plasma membrane"/>
    <property type="evidence" value="ECO:0007669"/>
    <property type="project" value="TreeGrafter"/>
</dbReference>
<keyword evidence="1" id="KW-0175">Coiled coil</keyword>
<feature type="region of interest" description="Disordered" evidence="2">
    <location>
        <begin position="725"/>
        <end position="744"/>
    </location>
</feature>
<dbReference type="Gene3D" id="1.10.10.10">
    <property type="entry name" value="Winged helix-like DNA-binding domain superfamily/Winged helix DNA-binding domain"/>
    <property type="match status" value="1"/>
</dbReference>
<dbReference type="AlphaFoldDB" id="A0A4P6XV26"/>